<dbReference type="InterPro" id="IPR001173">
    <property type="entry name" value="Glyco_trans_2-like"/>
</dbReference>
<comment type="caution">
    <text evidence="3">The sequence shown here is derived from an EMBL/GenBank/DDBJ whole genome shotgun (WGS) entry which is preliminary data.</text>
</comment>
<evidence type="ECO:0000259" key="2">
    <source>
        <dbReference type="Pfam" id="PF00535"/>
    </source>
</evidence>
<accession>A0A5C4T2A2</accession>
<organism evidence="3 4">
    <name type="scientific">Paenibacillus hemerocallicola</name>
    <dbReference type="NCBI Taxonomy" id="1172614"/>
    <lineage>
        <taxon>Bacteria</taxon>
        <taxon>Bacillati</taxon>
        <taxon>Bacillota</taxon>
        <taxon>Bacilli</taxon>
        <taxon>Bacillales</taxon>
        <taxon>Paenibacillaceae</taxon>
        <taxon>Paenibacillus</taxon>
    </lineage>
</organism>
<gene>
    <name evidence="3" type="ORF">FE784_28710</name>
</gene>
<evidence type="ECO:0000313" key="3">
    <source>
        <dbReference type="EMBL" id="TNJ62880.1"/>
    </source>
</evidence>
<dbReference type="PANTHER" id="PTHR11675">
    <property type="entry name" value="N-ACETYLGALACTOSAMINYLTRANSFERASE"/>
    <property type="match status" value="1"/>
</dbReference>
<dbReference type="Pfam" id="PF00535">
    <property type="entry name" value="Glycos_transf_2"/>
    <property type="match status" value="1"/>
</dbReference>
<proteinExistence type="predicted"/>
<dbReference type="Proteomes" id="UP000307943">
    <property type="component" value="Unassembled WGS sequence"/>
</dbReference>
<protein>
    <submittedName>
        <fullName evidence="3">Glycosyltransferase</fullName>
    </submittedName>
</protein>
<keyword evidence="4" id="KW-1185">Reference proteome</keyword>
<dbReference type="GO" id="GO:0006493">
    <property type="term" value="P:protein O-linked glycosylation"/>
    <property type="evidence" value="ECO:0007669"/>
    <property type="project" value="TreeGrafter"/>
</dbReference>
<dbReference type="RefSeq" id="WP_139605693.1">
    <property type="nucleotide sequence ID" value="NZ_VDCQ01000052.1"/>
</dbReference>
<evidence type="ECO:0000313" key="4">
    <source>
        <dbReference type="Proteomes" id="UP000307943"/>
    </source>
</evidence>
<reference evidence="3 4" key="1">
    <citation type="submission" date="2019-05" db="EMBL/GenBank/DDBJ databases">
        <title>We sequenced the genome of Paenibacillus hemerocallicola KCTC 33185 for further insight into its adaptation and study the phylogeny of Paenibacillus.</title>
        <authorList>
            <person name="Narsing Rao M.P."/>
        </authorList>
    </citation>
    <scope>NUCLEOTIDE SEQUENCE [LARGE SCALE GENOMIC DNA]</scope>
    <source>
        <strain evidence="3 4">KCTC 33185</strain>
    </source>
</reference>
<keyword evidence="3" id="KW-0808">Transferase</keyword>
<evidence type="ECO:0000256" key="1">
    <source>
        <dbReference type="ARBA" id="ARBA00023157"/>
    </source>
</evidence>
<feature type="domain" description="Glycosyltransferase 2-like" evidence="2">
    <location>
        <begin position="8"/>
        <end position="115"/>
    </location>
</feature>
<dbReference type="SUPFAM" id="SSF53448">
    <property type="entry name" value="Nucleotide-diphospho-sugar transferases"/>
    <property type="match status" value="1"/>
</dbReference>
<dbReference type="EMBL" id="VDCQ01000052">
    <property type="protein sequence ID" value="TNJ62880.1"/>
    <property type="molecule type" value="Genomic_DNA"/>
</dbReference>
<sequence length="309" mass="34166">MNDRWVISVVIPARNEGERVAETIRSAMGARTSGCGLEFVVVDDASDEGCGVRFGPDLDGADIRVVRLPERAGVAGARNRGARAASGDILFITDAHVGFSPGWDDEVLRRIGDGRMLAATICDTVSAFRGYGCSLLVPFMGTAWNREPMAGEPPFVQIASSAGTALTKTLFERIGGYDEGMRLYGGIEPEFSVRAWLSGAEIVSVPSLRMLHRFKTKPEIERFIGELKPHLLHNNLRFGLLYLGESASLQMIRHFAMMYPDEIGEAIRQVEASDVGERRKFLETRLRHDFAWFVRKFGVKDQAGAEVWI</sequence>
<dbReference type="Gene3D" id="3.90.550.10">
    <property type="entry name" value="Spore Coat Polysaccharide Biosynthesis Protein SpsA, Chain A"/>
    <property type="match status" value="1"/>
</dbReference>
<dbReference type="InterPro" id="IPR029044">
    <property type="entry name" value="Nucleotide-diphossugar_trans"/>
</dbReference>
<dbReference type="OrthoDB" id="396512at2"/>
<dbReference type="AlphaFoldDB" id="A0A5C4T2A2"/>
<dbReference type="GO" id="GO:0004653">
    <property type="term" value="F:polypeptide N-acetylgalactosaminyltransferase activity"/>
    <property type="evidence" value="ECO:0007669"/>
    <property type="project" value="TreeGrafter"/>
</dbReference>
<dbReference type="PANTHER" id="PTHR11675:SF126">
    <property type="entry name" value="RICIN B LECTIN DOMAIN-CONTAINING PROTEIN"/>
    <property type="match status" value="1"/>
</dbReference>
<name>A0A5C4T2A2_9BACL</name>
<keyword evidence="1" id="KW-1015">Disulfide bond</keyword>